<dbReference type="Proteomes" id="UP000674234">
    <property type="component" value="Unassembled WGS sequence"/>
</dbReference>
<accession>A0A940WFJ9</accession>
<protein>
    <recommendedName>
        <fullName evidence="4">Secreted protein</fullName>
    </recommendedName>
</protein>
<evidence type="ECO:0000256" key="1">
    <source>
        <dbReference type="SAM" id="SignalP"/>
    </source>
</evidence>
<evidence type="ECO:0000313" key="2">
    <source>
        <dbReference type="EMBL" id="MBP2703172.1"/>
    </source>
</evidence>
<proteinExistence type="predicted"/>
<feature type="chain" id="PRO_5036738624" description="Secreted protein" evidence="1">
    <location>
        <begin position="29"/>
        <end position="78"/>
    </location>
</feature>
<sequence length="78" mass="8502">MRKVVSLLASAALAGGLTLALSAAPAHATQLRNVYYGYDDCVRYGSYGVEHGMWPYYTCTWVSNGSSVPPTGFWFLYA</sequence>
<gene>
    <name evidence="2" type="ORF">JOL79_05070</name>
</gene>
<reference evidence="2" key="1">
    <citation type="submission" date="2021-02" db="EMBL/GenBank/DDBJ databases">
        <title>Draft genome sequence of Microbispora sp. RL4-1S isolated from rice leaves in Thailand.</title>
        <authorList>
            <person name="Muangham S."/>
            <person name="Duangmal K."/>
        </authorList>
    </citation>
    <scope>NUCLEOTIDE SEQUENCE</scope>
    <source>
        <strain evidence="2">RL4-1S</strain>
    </source>
</reference>
<evidence type="ECO:0000313" key="3">
    <source>
        <dbReference type="Proteomes" id="UP000674234"/>
    </source>
</evidence>
<organism evidence="2 3">
    <name type="scientific">Microbispora oryzae</name>
    <dbReference type="NCBI Taxonomy" id="2806554"/>
    <lineage>
        <taxon>Bacteria</taxon>
        <taxon>Bacillati</taxon>
        <taxon>Actinomycetota</taxon>
        <taxon>Actinomycetes</taxon>
        <taxon>Streptosporangiales</taxon>
        <taxon>Streptosporangiaceae</taxon>
        <taxon>Microbispora</taxon>
    </lineage>
</organism>
<comment type="caution">
    <text evidence="2">The sequence shown here is derived from an EMBL/GenBank/DDBJ whole genome shotgun (WGS) entry which is preliminary data.</text>
</comment>
<keyword evidence="3" id="KW-1185">Reference proteome</keyword>
<evidence type="ECO:0008006" key="4">
    <source>
        <dbReference type="Google" id="ProtNLM"/>
    </source>
</evidence>
<keyword evidence="1" id="KW-0732">Signal</keyword>
<feature type="signal peptide" evidence="1">
    <location>
        <begin position="1"/>
        <end position="28"/>
    </location>
</feature>
<name>A0A940WFJ9_9ACTN</name>
<dbReference type="AlphaFoldDB" id="A0A940WFJ9"/>
<dbReference type="RefSeq" id="WP_210154468.1">
    <property type="nucleotide sequence ID" value="NZ_JAFCNB010000002.1"/>
</dbReference>
<dbReference type="EMBL" id="JAFCNB010000002">
    <property type="protein sequence ID" value="MBP2703172.1"/>
    <property type="molecule type" value="Genomic_DNA"/>
</dbReference>